<dbReference type="KEGG" id="mzh:Mzhil_1048"/>
<keyword evidence="1 4" id="KW-0456">Lyase</keyword>
<evidence type="ECO:0000313" key="4">
    <source>
        <dbReference type="EMBL" id="AEH60905.1"/>
    </source>
</evidence>
<name>F7XLX7_METZD</name>
<dbReference type="STRING" id="679901.Mzhil_1048"/>
<dbReference type="FunFam" id="1.20.200.10:FF:000001">
    <property type="entry name" value="Fumarate hydratase, mitochondrial"/>
    <property type="match status" value="1"/>
</dbReference>
<dbReference type="EMBL" id="CP002101">
    <property type="protein sequence ID" value="AEH60905.1"/>
    <property type="molecule type" value="Genomic_DNA"/>
</dbReference>
<dbReference type="PANTHER" id="PTHR42696">
    <property type="entry name" value="ASPARTATE AMMONIA-LYASE"/>
    <property type="match status" value="1"/>
</dbReference>
<proteinExistence type="predicted"/>
<dbReference type="RefSeq" id="WP_013898343.1">
    <property type="nucleotide sequence ID" value="NC_015676.1"/>
</dbReference>
<reference evidence="4 5" key="1">
    <citation type="submission" date="2010-07" db="EMBL/GenBank/DDBJ databases">
        <title>The complete genome of Methanosalsum zhilinae DSM 4017.</title>
        <authorList>
            <consortium name="US DOE Joint Genome Institute (JGI-PGF)"/>
            <person name="Lucas S."/>
            <person name="Copeland A."/>
            <person name="Lapidus A."/>
            <person name="Glavina del Rio T."/>
            <person name="Dalin E."/>
            <person name="Tice H."/>
            <person name="Bruce D."/>
            <person name="Goodwin L."/>
            <person name="Pitluck S."/>
            <person name="Kyrpides N."/>
            <person name="Mavromatis K."/>
            <person name="Ovchinnikova G."/>
            <person name="Daligault H."/>
            <person name="Detter J.C."/>
            <person name="Han C."/>
            <person name="Tapia R."/>
            <person name="Larimer F."/>
            <person name="Land M."/>
            <person name="Hauser L."/>
            <person name="Markowitz V."/>
            <person name="Cheng J.-F."/>
            <person name="Hugenholtz P."/>
            <person name="Woyke T."/>
            <person name="Wu D."/>
            <person name="Spring S."/>
            <person name="Schueler E."/>
            <person name="Brambilla E."/>
            <person name="Klenk H.-P."/>
            <person name="Eisen J.A."/>
        </authorList>
    </citation>
    <scope>NUCLEOTIDE SEQUENCE [LARGE SCALE GENOMIC DNA]</scope>
    <source>
        <strain evidence="5">DSM 4017 / NBRC 107636 / OCM 62 / WeN5</strain>
    </source>
</reference>
<dbReference type="InterPro" id="IPR018951">
    <property type="entry name" value="Fumarase_C_C"/>
</dbReference>
<dbReference type="EC" id="4.2.1.2" evidence="4"/>
<dbReference type="NCBIfam" id="NF008909">
    <property type="entry name" value="PRK12273.1"/>
    <property type="match status" value="1"/>
</dbReference>
<dbReference type="CDD" id="cd01596">
    <property type="entry name" value="Aspartase_like"/>
    <property type="match status" value="1"/>
</dbReference>
<dbReference type="InterPro" id="IPR022761">
    <property type="entry name" value="Fumarate_lyase_N"/>
</dbReference>
<dbReference type="Proteomes" id="UP000006622">
    <property type="component" value="Chromosome"/>
</dbReference>
<dbReference type="Pfam" id="PF00206">
    <property type="entry name" value="Lyase_1"/>
    <property type="match status" value="1"/>
</dbReference>
<evidence type="ECO:0000256" key="1">
    <source>
        <dbReference type="ARBA" id="ARBA00023239"/>
    </source>
</evidence>
<dbReference type="Gene3D" id="1.10.275.10">
    <property type="entry name" value="Fumarase/aspartase (N-terminal domain)"/>
    <property type="match status" value="1"/>
</dbReference>
<feature type="domain" description="Fumarase C C-terminal" evidence="3">
    <location>
        <begin position="407"/>
        <end position="459"/>
    </location>
</feature>
<dbReference type="GO" id="GO:0008797">
    <property type="term" value="F:aspartate ammonia-lyase activity"/>
    <property type="evidence" value="ECO:0007669"/>
    <property type="project" value="TreeGrafter"/>
</dbReference>
<feature type="domain" description="Fumarate lyase N-terminal" evidence="2">
    <location>
        <begin position="9"/>
        <end position="339"/>
    </location>
</feature>
<organism evidence="4 5">
    <name type="scientific">Methanosalsum zhilinae (strain DSM 4017 / NBRC 107636 / OCM 62 / WeN5)</name>
    <name type="common">Methanohalophilus zhilinae</name>
    <dbReference type="NCBI Taxonomy" id="679901"/>
    <lineage>
        <taxon>Archaea</taxon>
        <taxon>Methanobacteriati</taxon>
        <taxon>Methanobacteriota</taxon>
        <taxon>Stenosarchaea group</taxon>
        <taxon>Methanomicrobia</taxon>
        <taxon>Methanosarcinales</taxon>
        <taxon>Methanosarcinaceae</taxon>
        <taxon>Methanosalsum</taxon>
    </lineage>
</organism>
<dbReference type="FunFam" id="1.10.275.10:FF:000001">
    <property type="entry name" value="Fumarate hydratase, mitochondrial"/>
    <property type="match status" value="1"/>
</dbReference>
<evidence type="ECO:0000259" key="3">
    <source>
        <dbReference type="Pfam" id="PF10415"/>
    </source>
</evidence>
<dbReference type="PROSITE" id="PS00163">
    <property type="entry name" value="FUMARATE_LYASES"/>
    <property type="match status" value="1"/>
</dbReference>
<dbReference type="GeneID" id="10822675"/>
<dbReference type="Gene3D" id="1.20.200.10">
    <property type="entry name" value="Fumarase/aspartase (Central domain)"/>
    <property type="match status" value="1"/>
</dbReference>
<evidence type="ECO:0000313" key="5">
    <source>
        <dbReference type="Proteomes" id="UP000006622"/>
    </source>
</evidence>
<dbReference type="PRINTS" id="PR00149">
    <property type="entry name" value="FUMRATELYASE"/>
</dbReference>
<protein>
    <submittedName>
        <fullName evidence="4">Fumarate lyase</fullName>
        <ecNumber evidence="4">4.2.1.2</ecNumber>
    </submittedName>
</protein>
<keyword evidence="5" id="KW-1185">Reference proteome</keyword>
<sequence length="465" mass="50479">MRVEKDTQGEVVVPDDVYYGPQTTRAVKNFRVSGQRLPPAFIRAQAAIKMASAKANMKAGKLDYMLGEAIYKAAQEVRDGRLDDNFVLDAFQSGAGTSQNMNANEVIANRALEILGYHKGRYDVIHPNDHVNMSQSSNDTTHTAIHIAATETITNELLPVLNSLQDELDTKVKKYMQVVKPGRTHLQDAVPVTVGQEFSGYSRMLELGIMQLESALEDLKELNMGGTATGTGLNKPEGFSEAAIQEMNHITGVDFRLTENTFEATQGAGAILFVSSALKGISVSLIKLANDLRLLSSGPRTGFGEIVLPTVQPGSSIMPGKVNPVMAEMLNMVCFQVIGNDTAIMMAAQGGQCELNVFTPVLAFNILNSITILKGGIYSFNERCLKGLTVNVDHCSKLAESSLALGTSLAPKIGYEKAAEIIYEAHRTNSTIREVVERKELGLSNDEIEELLNPLNMTGEGHDRT</sequence>
<dbReference type="GO" id="GO:0006099">
    <property type="term" value="P:tricarboxylic acid cycle"/>
    <property type="evidence" value="ECO:0007669"/>
    <property type="project" value="InterPro"/>
</dbReference>
<dbReference type="Pfam" id="PF10415">
    <property type="entry name" value="FumaraseC_C"/>
    <property type="match status" value="1"/>
</dbReference>
<accession>F7XLX7</accession>
<dbReference type="PANTHER" id="PTHR42696:SF2">
    <property type="entry name" value="ASPARTATE AMMONIA-LYASE"/>
    <property type="match status" value="1"/>
</dbReference>
<dbReference type="SUPFAM" id="SSF48557">
    <property type="entry name" value="L-aspartase-like"/>
    <property type="match status" value="1"/>
</dbReference>
<dbReference type="InterPro" id="IPR020557">
    <property type="entry name" value="Fumarate_lyase_CS"/>
</dbReference>
<dbReference type="HOGENOM" id="CLU_021594_4_1_2"/>
<dbReference type="InterPro" id="IPR008948">
    <property type="entry name" value="L-Aspartase-like"/>
</dbReference>
<gene>
    <name evidence="4" type="ordered locus">Mzhil_1048</name>
</gene>
<dbReference type="InterPro" id="IPR000362">
    <property type="entry name" value="Fumarate_lyase_fam"/>
</dbReference>
<dbReference type="Gene3D" id="1.10.40.30">
    <property type="entry name" value="Fumarase/aspartase (C-terminal domain)"/>
    <property type="match status" value="1"/>
</dbReference>
<evidence type="ECO:0000259" key="2">
    <source>
        <dbReference type="Pfam" id="PF00206"/>
    </source>
</evidence>
<dbReference type="GO" id="GO:0005829">
    <property type="term" value="C:cytosol"/>
    <property type="evidence" value="ECO:0007669"/>
    <property type="project" value="TreeGrafter"/>
</dbReference>
<dbReference type="InterPro" id="IPR051546">
    <property type="entry name" value="Aspartate_Ammonia-Lyase"/>
</dbReference>
<dbReference type="GO" id="GO:0004333">
    <property type="term" value="F:fumarate hydratase activity"/>
    <property type="evidence" value="ECO:0007669"/>
    <property type="project" value="UniProtKB-EC"/>
</dbReference>
<dbReference type="AlphaFoldDB" id="F7XLX7"/>
<dbReference type="InterPro" id="IPR024083">
    <property type="entry name" value="Fumarase/histidase_N"/>
</dbReference>
<dbReference type="PRINTS" id="PR00145">
    <property type="entry name" value="ARGSUCLYASE"/>
</dbReference>
<dbReference type="GO" id="GO:0006531">
    <property type="term" value="P:aspartate metabolic process"/>
    <property type="evidence" value="ECO:0007669"/>
    <property type="project" value="TreeGrafter"/>
</dbReference>